<proteinExistence type="predicted"/>
<dbReference type="AlphaFoldDB" id="A0A8B1NFZ2"/>
<organism evidence="1 2">
    <name type="scientific">Streptomyces auratus AGR0001</name>
    <dbReference type="NCBI Taxonomy" id="1160718"/>
    <lineage>
        <taxon>Bacteria</taxon>
        <taxon>Bacillati</taxon>
        <taxon>Actinomycetota</taxon>
        <taxon>Actinomycetes</taxon>
        <taxon>Kitasatosporales</taxon>
        <taxon>Streptomycetaceae</taxon>
        <taxon>Streptomyces</taxon>
    </lineage>
</organism>
<reference evidence="1" key="2">
    <citation type="submission" date="2021-04" db="EMBL/GenBank/DDBJ databases">
        <authorList>
            <person name="Wen M.-L."/>
            <person name="Han X.-L."/>
            <person name="Xiong J."/>
        </authorList>
    </citation>
    <scope>NUCLEOTIDE SEQUENCE</scope>
    <source>
        <strain evidence="1">AGR0001</strain>
    </source>
</reference>
<accession>A0A8B1NFZ2</accession>
<reference evidence="1" key="1">
    <citation type="journal article" date="2012" name="J. Bacteriol.">
        <title>Genome Sequence of Streptomyces auratus Strain AGR0001, a Phoslactomycin-Producing Actinomycete.</title>
        <authorList>
            <person name="Han X."/>
            <person name="Li M."/>
            <person name="Ding Z."/>
            <person name="Zhao J."/>
            <person name="Ji K."/>
            <person name="Wen M."/>
            <person name="Lu T."/>
        </authorList>
    </citation>
    <scope>NUCLEOTIDE SEQUENCE</scope>
    <source>
        <strain evidence="1">AGR0001</strain>
    </source>
</reference>
<evidence type="ECO:0000313" key="2">
    <source>
        <dbReference type="Proteomes" id="UP000009036"/>
    </source>
</evidence>
<evidence type="ECO:0000313" key="1">
    <source>
        <dbReference type="EMBL" id="QTZ93185.1"/>
    </source>
</evidence>
<keyword evidence="2" id="KW-1185">Reference proteome</keyword>
<sequence length="54" mass="5249">MSALGGLVGAAVGAAATVAFAHAQGRDRGRTALVPGGRAVRASRLHPTVPLSAT</sequence>
<dbReference type="KEGG" id="sauh:SU9_018295"/>
<gene>
    <name evidence="1" type="ORF">SU9_018295</name>
</gene>
<name>A0A8B1NFZ2_9ACTN</name>
<protein>
    <submittedName>
        <fullName evidence="1">Uncharacterized protein</fullName>
    </submittedName>
</protein>
<dbReference type="EMBL" id="CP072931">
    <property type="protein sequence ID" value="QTZ93185.1"/>
    <property type="molecule type" value="Genomic_DNA"/>
</dbReference>
<dbReference type="Proteomes" id="UP000009036">
    <property type="component" value="Chromosome"/>
</dbReference>
<dbReference type="RefSeq" id="WP_211823470.1">
    <property type="nucleotide sequence ID" value="NZ_CP072931.1"/>
</dbReference>